<gene>
    <name evidence="1" type="ORF">FSCOSCO3_A018460</name>
</gene>
<organism evidence="1 2">
    <name type="scientific">Scomber scombrus</name>
    <name type="common">Atlantic mackerel</name>
    <name type="synonym">Scomber vernalis</name>
    <dbReference type="NCBI Taxonomy" id="13677"/>
    <lineage>
        <taxon>Eukaryota</taxon>
        <taxon>Metazoa</taxon>
        <taxon>Chordata</taxon>
        <taxon>Craniata</taxon>
        <taxon>Vertebrata</taxon>
        <taxon>Euteleostomi</taxon>
        <taxon>Actinopterygii</taxon>
        <taxon>Neopterygii</taxon>
        <taxon>Teleostei</taxon>
        <taxon>Neoteleostei</taxon>
        <taxon>Acanthomorphata</taxon>
        <taxon>Pelagiaria</taxon>
        <taxon>Scombriformes</taxon>
        <taxon>Scombridae</taxon>
        <taxon>Scomber</taxon>
    </lineage>
</organism>
<dbReference type="EMBL" id="CAWUFR010000003">
    <property type="protein sequence ID" value="CAK6950236.1"/>
    <property type="molecule type" value="Genomic_DNA"/>
</dbReference>
<protein>
    <submittedName>
        <fullName evidence="1">Uncharacterized protein</fullName>
    </submittedName>
</protein>
<evidence type="ECO:0000313" key="2">
    <source>
        <dbReference type="Proteomes" id="UP001314229"/>
    </source>
</evidence>
<reference evidence="1 2" key="1">
    <citation type="submission" date="2024-01" db="EMBL/GenBank/DDBJ databases">
        <authorList>
            <person name="Alioto T."/>
            <person name="Alioto T."/>
            <person name="Gomez Garrido J."/>
        </authorList>
    </citation>
    <scope>NUCLEOTIDE SEQUENCE [LARGE SCALE GENOMIC DNA]</scope>
</reference>
<name>A0AAV1MUM4_SCOSC</name>
<proteinExistence type="predicted"/>
<accession>A0AAV1MUM4</accession>
<evidence type="ECO:0000313" key="1">
    <source>
        <dbReference type="EMBL" id="CAK6950236.1"/>
    </source>
</evidence>
<keyword evidence="2" id="KW-1185">Reference proteome</keyword>
<comment type="caution">
    <text evidence="1">The sequence shown here is derived from an EMBL/GenBank/DDBJ whole genome shotgun (WGS) entry which is preliminary data.</text>
</comment>
<dbReference type="Proteomes" id="UP001314229">
    <property type="component" value="Unassembled WGS sequence"/>
</dbReference>
<dbReference type="AlphaFoldDB" id="A0AAV1MUM4"/>
<sequence>MLRDRCMCNLEITGNLVITDAGPCTGFIYRATDMSPVRILGGSTWEPTSGQVMCTGWIIFIKIDREVQFHFHTVSVR</sequence>